<reference evidence="8" key="1">
    <citation type="journal article" date="2020" name="Stud. Mycol.">
        <title>101 Dothideomycetes genomes: a test case for predicting lifestyles and emergence of pathogens.</title>
        <authorList>
            <person name="Haridas S."/>
            <person name="Albert R."/>
            <person name="Binder M."/>
            <person name="Bloem J."/>
            <person name="Labutti K."/>
            <person name="Salamov A."/>
            <person name="Andreopoulos B."/>
            <person name="Baker S."/>
            <person name="Barry K."/>
            <person name="Bills G."/>
            <person name="Bluhm B."/>
            <person name="Cannon C."/>
            <person name="Castanera R."/>
            <person name="Culley D."/>
            <person name="Daum C."/>
            <person name="Ezra D."/>
            <person name="Gonzalez J."/>
            <person name="Henrissat B."/>
            <person name="Kuo A."/>
            <person name="Liang C."/>
            <person name="Lipzen A."/>
            <person name="Lutzoni F."/>
            <person name="Magnuson J."/>
            <person name="Mondo S."/>
            <person name="Nolan M."/>
            <person name="Ohm R."/>
            <person name="Pangilinan J."/>
            <person name="Park H.-J."/>
            <person name="Ramirez L."/>
            <person name="Alfaro M."/>
            <person name="Sun H."/>
            <person name="Tritt A."/>
            <person name="Yoshinaga Y."/>
            <person name="Zwiers L.-H."/>
            <person name="Turgeon B."/>
            <person name="Goodwin S."/>
            <person name="Spatafora J."/>
            <person name="Crous P."/>
            <person name="Grigoriev I."/>
        </authorList>
    </citation>
    <scope>NUCLEOTIDE SEQUENCE</scope>
    <source>
        <strain evidence="8">CBS 122681</strain>
    </source>
</reference>
<evidence type="ECO:0000256" key="2">
    <source>
        <dbReference type="ARBA" id="ARBA00022723"/>
    </source>
</evidence>
<accession>A0A6A6TQV9</accession>
<dbReference type="EMBL" id="MU004290">
    <property type="protein sequence ID" value="KAF2662202.1"/>
    <property type="molecule type" value="Genomic_DNA"/>
</dbReference>
<evidence type="ECO:0000313" key="8">
    <source>
        <dbReference type="EMBL" id="KAF2662202.1"/>
    </source>
</evidence>
<dbReference type="PRINTS" id="PR00090">
    <property type="entry name" value="RNGDIOXGNASE"/>
</dbReference>
<keyword evidence="9" id="KW-1185">Reference proteome</keyword>
<dbReference type="GO" id="GO:0046872">
    <property type="term" value="F:metal ion binding"/>
    <property type="evidence" value="ECO:0007669"/>
    <property type="project" value="UniProtKB-KW"/>
</dbReference>
<evidence type="ECO:0000256" key="1">
    <source>
        <dbReference type="ARBA" id="ARBA00022714"/>
    </source>
</evidence>
<evidence type="ECO:0000313" key="9">
    <source>
        <dbReference type="Proteomes" id="UP000799324"/>
    </source>
</evidence>
<dbReference type="InterPro" id="IPR017941">
    <property type="entry name" value="Rieske_2Fe-2S"/>
</dbReference>
<protein>
    <submittedName>
        <fullName evidence="8">ISP domain-containing protein</fullName>
    </submittedName>
</protein>
<keyword evidence="5" id="KW-0411">Iron-sulfur</keyword>
<dbReference type="PANTHER" id="PTHR43756">
    <property type="entry name" value="CHOLINE MONOOXYGENASE, CHLOROPLASTIC"/>
    <property type="match status" value="1"/>
</dbReference>
<evidence type="ECO:0000259" key="7">
    <source>
        <dbReference type="PROSITE" id="PS51296"/>
    </source>
</evidence>
<organism evidence="8 9">
    <name type="scientific">Lophiostoma macrostomum CBS 122681</name>
    <dbReference type="NCBI Taxonomy" id="1314788"/>
    <lineage>
        <taxon>Eukaryota</taxon>
        <taxon>Fungi</taxon>
        <taxon>Dikarya</taxon>
        <taxon>Ascomycota</taxon>
        <taxon>Pezizomycotina</taxon>
        <taxon>Dothideomycetes</taxon>
        <taxon>Pleosporomycetidae</taxon>
        <taxon>Pleosporales</taxon>
        <taxon>Lophiostomataceae</taxon>
        <taxon>Lophiostoma</taxon>
    </lineage>
</organism>
<name>A0A6A6TQV9_9PLEO</name>
<evidence type="ECO:0000256" key="5">
    <source>
        <dbReference type="ARBA" id="ARBA00023014"/>
    </source>
</evidence>
<dbReference type="CDD" id="cd03469">
    <property type="entry name" value="Rieske_RO_Alpha_N"/>
    <property type="match status" value="1"/>
</dbReference>
<evidence type="ECO:0000256" key="4">
    <source>
        <dbReference type="ARBA" id="ARBA00023004"/>
    </source>
</evidence>
<dbReference type="InterPro" id="IPR036922">
    <property type="entry name" value="Rieske_2Fe-2S_sf"/>
</dbReference>
<keyword evidence="1" id="KW-0001">2Fe-2S</keyword>
<dbReference type="Pfam" id="PF00355">
    <property type="entry name" value="Rieske"/>
    <property type="match status" value="1"/>
</dbReference>
<keyword evidence="2" id="KW-0479">Metal-binding</keyword>
<feature type="domain" description="Rieske" evidence="7">
    <location>
        <begin position="40"/>
        <end position="138"/>
    </location>
</feature>
<dbReference type="Proteomes" id="UP000799324">
    <property type="component" value="Unassembled WGS sequence"/>
</dbReference>
<proteinExistence type="predicted"/>
<sequence length="385" mass="43472">MSITDNSMPRVTKEPDLLDGWWTSEYNFSLEQRAILGKTWICIAHCSRFTKPGDYISMDLAGFPIIVILGKDRIARTFHNVCRHRAYTVTKKPAGSSLVLGCRYHGWSYDTRGTLVKAPHFDNIPGFDKSENGLFKVRTCMDRGGFIYVNLDSGNRNIPDCDGTIPFALDHGLSATSRWLTSWEVKGAFNWKTIGASDRTGIGTTNYSTGYPVLESIKSIFRRSGVDTSRVVNFYISSLTSIFVFPASKVWAMATAFPMSAGECRLRCDIFTITQEKVLNEGDEKVLRAFFDAFVHDLEQQYTEIKLEVSLGSHMSSVHQAMKDHLKLERQLGRRILPGRKDEERSEGFCRAERVCRELDEIEKMKPASGHSTARADSMQGDVDW</sequence>
<dbReference type="GO" id="GO:0051537">
    <property type="term" value="F:2 iron, 2 sulfur cluster binding"/>
    <property type="evidence" value="ECO:0007669"/>
    <property type="project" value="UniProtKB-KW"/>
</dbReference>
<feature type="region of interest" description="Disordered" evidence="6">
    <location>
        <begin position="366"/>
        <end position="385"/>
    </location>
</feature>
<dbReference type="SUPFAM" id="SSF50022">
    <property type="entry name" value="ISP domain"/>
    <property type="match status" value="1"/>
</dbReference>
<dbReference type="AlphaFoldDB" id="A0A6A6TQV9"/>
<dbReference type="InterPro" id="IPR001663">
    <property type="entry name" value="Rng_hydr_dOase-A"/>
</dbReference>
<evidence type="ECO:0000256" key="6">
    <source>
        <dbReference type="SAM" id="MobiDB-lite"/>
    </source>
</evidence>
<dbReference type="PROSITE" id="PS51296">
    <property type="entry name" value="RIESKE"/>
    <property type="match status" value="1"/>
</dbReference>
<dbReference type="PANTHER" id="PTHR43756:SF6">
    <property type="entry name" value="CLUSTER-BINDING PROTEIN, PUTATIVE (AFU_ORTHOLOGUE AFUA_6G03920)-RELATED"/>
    <property type="match status" value="1"/>
</dbReference>
<keyword evidence="4" id="KW-0408">Iron</keyword>
<dbReference type="OrthoDB" id="426882at2759"/>
<evidence type="ECO:0000256" key="3">
    <source>
        <dbReference type="ARBA" id="ARBA00023002"/>
    </source>
</evidence>
<dbReference type="GO" id="GO:0016491">
    <property type="term" value="F:oxidoreductase activity"/>
    <property type="evidence" value="ECO:0007669"/>
    <property type="project" value="UniProtKB-KW"/>
</dbReference>
<gene>
    <name evidence="8" type="ORF">K491DRAFT_282876</name>
</gene>
<keyword evidence="3" id="KW-0560">Oxidoreductase</keyword>
<dbReference type="Gene3D" id="2.102.10.10">
    <property type="entry name" value="Rieske [2Fe-2S] iron-sulphur domain"/>
    <property type="match status" value="1"/>
</dbReference>